<dbReference type="Pfam" id="PF12770">
    <property type="entry name" value="CHAT"/>
    <property type="match status" value="1"/>
</dbReference>
<accession>A0AAW9R662</accession>
<proteinExistence type="predicted"/>
<evidence type="ECO:0000256" key="3">
    <source>
        <dbReference type="SAM" id="SignalP"/>
    </source>
</evidence>
<feature type="repeat" description="TPR" evidence="1">
    <location>
        <begin position="275"/>
        <end position="308"/>
    </location>
</feature>
<dbReference type="InterPro" id="IPR011990">
    <property type="entry name" value="TPR-like_helical_dom_sf"/>
</dbReference>
<keyword evidence="6" id="KW-1185">Reference proteome</keyword>
<feature type="signal peptide" evidence="3">
    <location>
        <begin position="1"/>
        <end position="33"/>
    </location>
</feature>
<feature type="chain" id="PRO_5043432330" evidence="3">
    <location>
        <begin position="34"/>
        <end position="1051"/>
    </location>
</feature>
<protein>
    <submittedName>
        <fullName evidence="5">CHAT domain-containing protein</fullName>
    </submittedName>
</protein>
<evidence type="ECO:0000313" key="6">
    <source>
        <dbReference type="Proteomes" id="UP001359886"/>
    </source>
</evidence>
<dbReference type="RefSeq" id="WP_354693351.1">
    <property type="nucleotide sequence ID" value="NZ_JAZHOG010000001.1"/>
</dbReference>
<keyword evidence="1" id="KW-0802">TPR repeat</keyword>
<dbReference type="Proteomes" id="UP001359886">
    <property type="component" value="Unassembled WGS sequence"/>
</dbReference>
<dbReference type="InterPro" id="IPR024983">
    <property type="entry name" value="CHAT_dom"/>
</dbReference>
<name>A0AAW9R662_9GAMM</name>
<dbReference type="EMBL" id="JAZHOG010000001">
    <property type="protein sequence ID" value="MEJ8566027.1"/>
    <property type="molecule type" value="Genomic_DNA"/>
</dbReference>
<keyword evidence="3" id="KW-0732">Signal</keyword>
<organism evidence="5 6">
    <name type="scientific">Elongatibacter sediminis</name>
    <dbReference type="NCBI Taxonomy" id="3119006"/>
    <lineage>
        <taxon>Bacteria</taxon>
        <taxon>Pseudomonadati</taxon>
        <taxon>Pseudomonadota</taxon>
        <taxon>Gammaproteobacteria</taxon>
        <taxon>Chromatiales</taxon>
        <taxon>Wenzhouxiangellaceae</taxon>
        <taxon>Elongatibacter</taxon>
    </lineage>
</organism>
<dbReference type="AlphaFoldDB" id="A0AAW9R662"/>
<dbReference type="Gene3D" id="1.25.40.10">
    <property type="entry name" value="Tetratricopeptide repeat domain"/>
    <property type="match status" value="2"/>
</dbReference>
<evidence type="ECO:0000313" key="5">
    <source>
        <dbReference type="EMBL" id="MEJ8566027.1"/>
    </source>
</evidence>
<dbReference type="InterPro" id="IPR019734">
    <property type="entry name" value="TPR_rpt"/>
</dbReference>
<dbReference type="PANTHER" id="PTHR10098:SF108">
    <property type="entry name" value="TETRATRICOPEPTIDE REPEAT PROTEIN 28"/>
    <property type="match status" value="1"/>
</dbReference>
<evidence type="ECO:0000259" key="4">
    <source>
        <dbReference type="Pfam" id="PF12770"/>
    </source>
</evidence>
<feature type="domain" description="CHAT" evidence="4">
    <location>
        <begin position="780"/>
        <end position="1046"/>
    </location>
</feature>
<comment type="caution">
    <text evidence="5">The sequence shown here is derived from an EMBL/GenBank/DDBJ whole genome shotgun (WGS) entry which is preliminary data.</text>
</comment>
<dbReference type="SMART" id="SM00028">
    <property type="entry name" value="TPR"/>
    <property type="match status" value="3"/>
</dbReference>
<evidence type="ECO:0000256" key="2">
    <source>
        <dbReference type="SAM" id="MobiDB-lite"/>
    </source>
</evidence>
<evidence type="ECO:0000256" key="1">
    <source>
        <dbReference type="PROSITE-ProRule" id="PRU00339"/>
    </source>
</evidence>
<dbReference type="SUPFAM" id="SSF48452">
    <property type="entry name" value="TPR-like"/>
    <property type="match status" value="1"/>
</dbReference>
<gene>
    <name evidence="5" type="ORF">V3330_00205</name>
</gene>
<dbReference type="PROSITE" id="PS50005">
    <property type="entry name" value="TPR"/>
    <property type="match status" value="1"/>
</dbReference>
<feature type="region of interest" description="Disordered" evidence="2">
    <location>
        <begin position="345"/>
        <end position="365"/>
    </location>
</feature>
<dbReference type="PANTHER" id="PTHR10098">
    <property type="entry name" value="RAPSYN-RELATED"/>
    <property type="match status" value="1"/>
</dbReference>
<reference evidence="5 6" key="1">
    <citation type="submission" date="2024-02" db="EMBL/GenBank/DDBJ databases">
        <title>A novel Wenzhouxiangellaceae bacterium, isolated from coastal sediments.</title>
        <authorList>
            <person name="Du Z.-J."/>
            <person name="Ye Y.-Q."/>
            <person name="Zhang X.-Y."/>
        </authorList>
    </citation>
    <scope>NUCLEOTIDE SEQUENCE [LARGE SCALE GENOMIC DNA]</scope>
    <source>
        <strain evidence="5 6">CH-27</strain>
    </source>
</reference>
<sequence>MNRFGDTRSLRATAGLFLTALLVCAITAPRRAAADVTGPETAPPPVTKEYLHQQAPGTSLVFRLESFEAEFESVISEAGEKPFKRSGMPGLRLGPVFQFVEAVSAPRQLVIEVSIARRSDRARIDMELVRFDPAGPDHKLLQQAYRLLSHAQEAAPAGRLDLWQAKVISARQAVNLFDRLGMQEPMLWAEFYAGHLMLERLGDAVSAVESARMVLTGAQRSRDARLQLAARQLEGRALMALASARSDAATLDRARAVLAQAAQAAAELDYQHERARALFNTGLSWEQQTRYDAAFTSYDQALQVTALNGDTDLANAIRRHAAELHERLGDTEAAIAMMQQIESRTPASGAPLAGTPASPDTPSQRDTLRYLYEQGRLLHKAYRHVEAIAVLRRALDLAARLDDDNARGPVGLLLGQALYQSGRFEEAAEQLVDAIPRAPASAFAPELMQAWATLATVRRHRGEFEAAAATREQQAKFANRPAGLARLAYDLGVDEWIRAGHMTATARDRFREAARRAAQARLPGLAALSRLRLCVGGESCPELPQPPRTGWAGSQPADTFEARWLQVEWYRAQGRGTTAAQQVEQLLGDILFYRAELPGVLGAWYRARRESVFDTYLNLSLADGRSERAAYRTLAALDAIRTPTGKAAPALPFPVDGTSEQRDPLTDRLRSLFAVRAEGGGETGPGELDRLLRQMDDRASRLSLAARAAALQNRLGQLPPQTSLLVYYIGEDAAHAWLGDAERLRIVSPRWDANRSRTLARESAALRERARGRDADGLTASLDAIGRLLLPPVADALRPDIAFLPLGVLQGVPLDALTTGGPALGAHHRVVNILSLDALDRFAAAVDTRETELVFLAGNRQTGAGDFTVTRAPSAELRVVADHYVGPGLTVRQGAALQWDEFRDIRFTGAGLLHLAMPAVENLGDTTGSHLLMSDNADPPEHLYLFADELPAPVAARLAVLSQCSFDGISPSALGTRGGLIEGLLGAGVQRVVASLWPLGDAAGAAFMRRFYGHLESGETPLEALNRTKRDYLAEGRAAITVWPALQIYMD</sequence>